<accession>A0ABQ3A6Z7</accession>
<evidence type="ECO:0000313" key="1">
    <source>
        <dbReference type="EMBL" id="GGY37058.1"/>
    </source>
</evidence>
<dbReference type="Proteomes" id="UP000600946">
    <property type="component" value="Unassembled WGS sequence"/>
</dbReference>
<protein>
    <submittedName>
        <fullName evidence="1">Uncharacterized protein</fullName>
    </submittedName>
</protein>
<sequence length="68" mass="7308">MSSVPEAGTLFARGDCAGWDEDVHPASVIATAAPKAAHMRTRRNRVTPAPILTNRQLAELICDLWPGP</sequence>
<keyword evidence="2" id="KW-1185">Reference proteome</keyword>
<name>A0ABQ3A6Z7_9ACTN</name>
<proteinExistence type="predicted"/>
<evidence type="ECO:0000313" key="2">
    <source>
        <dbReference type="Proteomes" id="UP000600946"/>
    </source>
</evidence>
<reference evidence="2" key="1">
    <citation type="journal article" date="2019" name="Int. J. Syst. Evol. Microbiol.">
        <title>The Global Catalogue of Microorganisms (GCM) 10K type strain sequencing project: providing services to taxonomists for standard genome sequencing and annotation.</title>
        <authorList>
            <consortium name="The Broad Institute Genomics Platform"/>
            <consortium name="The Broad Institute Genome Sequencing Center for Infectious Disease"/>
            <person name="Wu L."/>
            <person name="Ma J."/>
        </authorList>
    </citation>
    <scope>NUCLEOTIDE SEQUENCE [LARGE SCALE GENOMIC DNA]</scope>
    <source>
        <strain evidence="2">JCM 4594</strain>
    </source>
</reference>
<comment type="caution">
    <text evidence="1">The sequence shown here is derived from an EMBL/GenBank/DDBJ whole genome shotgun (WGS) entry which is preliminary data.</text>
</comment>
<organism evidence="1 2">
    <name type="scientific">Streptomyces xanthochromogenes</name>
    <dbReference type="NCBI Taxonomy" id="67384"/>
    <lineage>
        <taxon>Bacteria</taxon>
        <taxon>Bacillati</taxon>
        <taxon>Actinomycetota</taxon>
        <taxon>Actinomycetes</taxon>
        <taxon>Kitasatosporales</taxon>
        <taxon>Streptomycetaceae</taxon>
        <taxon>Streptomyces</taxon>
    </lineage>
</organism>
<gene>
    <name evidence="1" type="ORF">GCM10010326_33730</name>
</gene>
<dbReference type="EMBL" id="BMUU01000005">
    <property type="protein sequence ID" value="GGY37058.1"/>
    <property type="molecule type" value="Genomic_DNA"/>
</dbReference>